<dbReference type="AlphaFoldDB" id="A0A0D2HSY0"/>
<evidence type="ECO:0000256" key="1">
    <source>
        <dbReference type="ARBA" id="ARBA00022553"/>
    </source>
</evidence>
<name>A0A0D2HSY0_9BACT</name>
<keyword evidence="4" id="KW-0238">DNA-binding</keyword>
<dbReference type="PANTHER" id="PTHR44591">
    <property type="entry name" value="STRESS RESPONSE REGULATOR PROTEIN 1"/>
    <property type="match status" value="1"/>
</dbReference>
<dbReference type="InterPro" id="IPR011006">
    <property type="entry name" value="CheY-like_superfamily"/>
</dbReference>
<accession>A0A0D2HSY0</accession>
<dbReference type="RefSeq" id="WP_044348733.1">
    <property type="nucleotide sequence ID" value="NZ_AZAC01000014.1"/>
</dbReference>
<keyword evidence="1 6" id="KW-0597">Phosphoprotein</keyword>
<keyword evidence="5" id="KW-0804">Transcription</keyword>
<organism evidence="8 9">
    <name type="scientific">Dethiosulfatarculus sandiegensis</name>
    <dbReference type="NCBI Taxonomy" id="1429043"/>
    <lineage>
        <taxon>Bacteria</taxon>
        <taxon>Pseudomonadati</taxon>
        <taxon>Thermodesulfobacteriota</taxon>
        <taxon>Desulfarculia</taxon>
        <taxon>Desulfarculales</taxon>
        <taxon>Desulfarculaceae</taxon>
        <taxon>Dethiosulfatarculus</taxon>
    </lineage>
</organism>
<dbReference type="STRING" id="1429043.X474_11690"/>
<dbReference type="OrthoDB" id="9786548at2"/>
<evidence type="ECO:0000256" key="5">
    <source>
        <dbReference type="ARBA" id="ARBA00023163"/>
    </source>
</evidence>
<protein>
    <submittedName>
        <fullName evidence="8">Histidine kinase</fullName>
    </submittedName>
</protein>
<dbReference type="SUPFAM" id="SSF52172">
    <property type="entry name" value="CheY-like"/>
    <property type="match status" value="1"/>
</dbReference>
<keyword evidence="2" id="KW-0902">Two-component regulatory system</keyword>
<keyword evidence="8" id="KW-0808">Transferase</keyword>
<dbReference type="Gene3D" id="3.40.50.2300">
    <property type="match status" value="1"/>
</dbReference>
<keyword evidence="8" id="KW-0418">Kinase</keyword>
<dbReference type="CDD" id="cd17574">
    <property type="entry name" value="REC_OmpR"/>
    <property type="match status" value="1"/>
</dbReference>
<keyword evidence="9" id="KW-1185">Reference proteome</keyword>
<dbReference type="InParanoid" id="A0A0D2HSY0"/>
<evidence type="ECO:0000256" key="4">
    <source>
        <dbReference type="ARBA" id="ARBA00023125"/>
    </source>
</evidence>
<dbReference type="Pfam" id="PF00072">
    <property type="entry name" value="Response_reg"/>
    <property type="match status" value="1"/>
</dbReference>
<dbReference type="Proteomes" id="UP000032233">
    <property type="component" value="Unassembled WGS sequence"/>
</dbReference>
<gene>
    <name evidence="8" type="ORF">X474_11690</name>
</gene>
<dbReference type="GO" id="GO:0016301">
    <property type="term" value="F:kinase activity"/>
    <property type="evidence" value="ECO:0007669"/>
    <property type="project" value="UniProtKB-KW"/>
</dbReference>
<sequence length="126" mass="13611">MGKRILIVDDDPDLVEAVSMLLEAEGMEPIQAYGGVEGLAKARSENPDLIVLDIMMPDKDGYQVAKELAKDDALSELPVIMLTAVTEYVGDTSYSHASGKDLVADDFFEKPVDPSALVARILELVS</sequence>
<dbReference type="GO" id="GO:0000160">
    <property type="term" value="P:phosphorelay signal transduction system"/>
    <property type="evidence" value="ECO:0007669"/>
    <property type="project" value="UniProtKB-KW"/>
</dbReference>
<dbReference type="InterPro" id="IPR001789">
    <property type="entry name" value="Sig_transdc_resp-reg_receiver"/>
</dbReference>
<dbReference type="PROSITE" id="PS50110">
    <property type="entry name" value="RESPONSE_REGULATORY"/>
    <property type="match status" value="1"/>
</dbReference>
<feature type="domain" description="Response regulatory" evidence="7">
    <location>
        <begin position="4"/>
        <end position="125"/>
    </location>
</feature>
<dbReference type="EMBL" id="AZAC01000014">
    <property type="protein sequence ID" value="KIX13653.1"/>
    <property type="molecule type" value="Genomic_DNA"/>
</dbReference>
<evidence type="ECO:0000313" key="9">
    <source>
        <dbReference type="Proteomes" id="UP000032233"/>
    </source>
</evidence>
<evidence type="ECO:0000256" key="2">
    <source>
        <dbReference type="ARBA" id="ARBA00023012"/>
    </source>
</evidence>
<dbReference type="InterPro" id="IPR050595">
    <property type="entry name" value="Bact_response_regulator"/>
</dbReference>
<keyword evidence="3" id="KW-0805">Transcription regulation</keyword>
<comment type="caution">
    <text evidence="8">The sequence shown here is derived from an EMBL/GenBank/DDBJ whole genome shotgun (WGS) entry which is preliminary data.</text>
</comment>
<reference evidence="8 9" key="1">
    <citation type="submission" date="2013-11" db="EMBL/GenBank/DDBJ databases">
        <title>Metagenomic analysis of a methanogenic consortium involved in long chain n-alkane degradation.</title>
        <authorList>
            <person name="Davidova I.A."/>
            <person name="Callaghan A.V."/>
            <person name="Wawrik B."/>
            <person name="Pruitt S."/>
            <person name="Marks C."/>
            <person name="Duncan K.E."/>
            <person name="Suflita J.M."/>
        </authorList>
    </citation>
    <scope>NUCLEOTIDE SEQUENCE [LARGE SCALE GENOMIC DNA]</scope>
    <source>
        <strain evidence="8 9">SPR</strain>
    </source>
</reference>
<evidence type="ECO:0000256" key="3">
    <source>
        <dbReference type="ARBA" id="ARBA00023015"/>
    </source>
</evidence>
<evidence type="ECO:0000259" key="7">
    <source>
        <dbReference type="PROSITE" id="PS50110"/>
    </source>
</evidence>
<dbReference type="GO" id="GO:0003677">
    <property type="term" value="F:DNA binding"/>
    <property type="evidence" value="ECO:0007669"/>
    <property type="project" value="UniProtKB-KW"/>
</dbReference>
<proteinExistence type="predicted"/>
<dbReference type="PANTHER" id="PTHR44591:SF3">
    <property type="entry name" value="RESPONSE REGULATORY DOMAIN-CONTAINING PROTEIN"/>
    <property type="match status" value="1"/>
</dbReference>
<evidence type="ECO:0000256" key="6">
    <source>
        <dbReference type="PROSITE-ProRule" id="PRU00169"/>
    </source>
</evidence>
<dbReference type="SMART" id="SM00448">
    <property type="entry name" value="REC"/>
    <property type="match status" value="1"/>
</dbReference>
<dbReference type="FunFam" id="3.40.50.2300:FF:000001">
    <property type="entry name" value="DNA-binding response regulator PhoB"/>
    <property type="match status" value="1"/>
</dbReference>
<feature type="modified residue" description="4-aspartylphosphate" evidence="6">
    <location>
        <position position="53"/>
    </location>
</feature>
<evidence type="ECO:0000313" key="8">
    <source>
        <dbReference type="EMBL" id="KIX13653.1"/>
    </source>
</evidence>